<evidence type="ECO:0000313" key="3">
    <source>
        <dbReference type="EMBL" id="KXH37971.1"/>
    </source>
</evidence>
<feature type="domain" description="Thioesterase" evidence="2">
    <location>
        <begin position="347"/>
        <end position="449"/>
    </location>
</feature>
<dbReference type="GO" id="GO:0016405">
    <property type="term" value="F:CoA-ligase activity"/>
    <property type="evidence" value="ECO:0007669"/>
    <property type="project" value="TreeGrafter"/>
</dbReference>
<dbReference type="InterPro" id="IPR029058">
    <property type="entry name" value="AB_hydrolase_fold"/>
</dbReference>
<dbReference type="EMBL" id="JEMN01001418">
    <property type="protein sequence ID" value="KXH37971.1"/>
    <property type="molecule type" value="Genomic_DNA"/>
</dbReference>
<dbReference type="AlphaFoldDB" id="A0A135SQ45"/>
<reference evidence="3 4" key="1">
    <citation type="submission" date="2014-02" db="EMBL/GenBank/DDBJ databases">
        <title>The genome sequence of Colletotrichum nymphaeae SA-01.</title>
        <authorList>
            <person name="Baroncelli R."/>
            <person name="Thon M.R."/>
        </authorList>
    </citation>
    <scope>NUCLEOTIDE SEQUENCE [LARGE SCALE GENOMIC DNA]</scope>
    <source>
        <strain evidence="3 4">SA-01</strain>
    </source>
</reference>
<dbReference type="Pfam" id="PF00975">
    <property type="entry name" value="Thioesterase"/>
    <property type="match status" value="1"/>
</dbReference>
<evidence type="ECO:0000313" key="4">
    <source>
        <dbReference type="Proteomes" id="UP000070054"/>
    </source>
</evidence>
<dbReference type="InterPro" id="IPR001031">
    <property type="entry name" value="Thioesterase"/>
</dbReference>
<accession>A0A135SQ45</accession>
<dbReference type="Gene3D" id="3.40.50.1820">
    <property type="entry name" value="alpha/beta hydrolase"/>
    <property type="match status" value="1"/>
</dbReference>
<dbReference type="PANTHER" id="PTHR24096">
    <property type="entry name" value="LONG-CHAIN-FATTY-ACID--COA LIGASE"/>
    <property type="match status" value="1"/>
</dbReference>
<comment type="caution">
    <text evidence="3">The sequence shown here is derived from an EMBL/GenBank/DDBJ whole genome shotgun (WGS) entry which is preliminary data.</text>
</comment>
<gene>
    <name evidence="3" type="ORF">CNYM01_08057</name>
</gene>
<organism evidence="3 4">
    <name type="scientific">Colletotrichum nymphaeae SA-01</name>
    <dbReference type="NCBI Taxonomy" id="1460502"/>
    <lineage>
        <taxon>Eukaryota</taxon>
        <taxon>Fungi</taxon>
        <taxon>Dikarya</taxon>
        <taxon>Ascomycota</taxon>
        <taxon>Pezizomycotina</taxon>
        <taxon>Sordariomycetes</taxon>
        <taxon>Hypocreomycetidae</taxon>
        <taxon>Glomerellales</taxon>
        <taxon>Glomerellaceae</taxon>
        <taxon>Colletotrichum</taxon>
        <taxon>Colletotrichum acutatum species complex</taxon>
    </lineage>
</organism>
<dbReference type="SUPFAM" id="SSF56801">
    <property type="entry name" value="Acetyl-CoA synthetase-like"/>
    <property type="match status" value="1"/>
</dbReference>
<dbReference type="Proteomes" id="UP000070054">
    <property type="component" value="Unassembled WGS sequence"/>
</dbReference>
<dbReference type="InterPro" id="IPR042099">
    <property type="entry name" value="ANL_N_sf"/>
</dbReference>
<protein>
    <recommendedName>
        <fullName evidence="5">Thioesterase domain-containing protein</fullName>
    </recommendedName>
</protein>
<proteinExistence type="predicted"/>
<evidence type="ECO:0008006" key="5">
    <source>
        <dbReference type="Google" id="ProtNLM"/>
    </source>
</evidence>
<dbReference type="OrthoDB" id="10253869at2759"/>
<dbReference type="Pfam" id="PF00501">
    <property type="entry name" value="AMP-binding"/>
    <property type="match status" value="1"/>
</dbReference>
<dbReference type="InterPro" id="IPR000873">
    <property type="entry name" value="AMP-dep_synth/lig_dom"/>
</dbReference>
<dbReference type="Gene3D" id="3.40.50.12780">
    <property type="entry name" value="N-terminal domain of ligase-like"/>
    <property type="match status" value="1"/>
</dbReference>
<name>A0A135SQ45_9PEZI</name>
<sequence>MEPLNPAKRGEQEPTLIELIRNAAESTSHSIIAYKDESIDATATFAWQSFCFRPGGSDANISRHRVSRTFAPHSFLAKLSSEVMLEQTSSLDEDLDLGCLQWLGSGGEANTVDVCEALQTQLEKYGVRKDIIVPGFGMTETCAGCIYNTNCPTYDREQNSQHVTVGKGISGLQLRVRLSDGNSPSTFANAGQVGLLELSGDVVFDGYFNDRGSTATAFTDDGWFITGDLACVNHDGQLILQVDVIGLHTSSSAIVLPLNVVDLKPSALGKLPRGAIKSAFEKGKYAQHLRKASEAYRIDNNVAEETASPLRHLFATKYRTLVIEGSEGKDGVGSPVVTLRPEGRKMPLWLVHPGVGEIHVLMNLVRLIDDRPVYAFRAEGLDSSVSPFDSLDELLDYYLKHLKAVQGEGPYAIAGYSFGSMIAFELCKRLEAGGDEVLYCGCWNLPPHIKHRMRQLGWVECLANLFHFTKLMGQDQAIHQISILRRLSKQEAVAHLRALSDSDRWLELGLGEAEFAKWADLASSLQHLARDYEPRGTIRSMDIFVADPLKEVAVDREDWVQNKLSRWREFVSDVQFYDVPGEHYSMLDKINVLRFADKLKDVLEAREGPLRRGL</sequence>
<dbReference type="SUPFAM" id="SSF53474">
    <property type="entry name" value="alpha/beta-Hydrolases"/>
    <property type="match status" value="1"/>
</dbReference>
<dbReference type="PANTHER" id="PTHR24096:SF422">
    <property type="entry name" value="BCDNA.GH02901"/>
    <property type="match status" value="1"/>
</dbReference>
<evidence type="ECO:0000259" key="1">
    <source>
        <dbReference type="Pfam" id="PF00501"/>
    </source>
</evidence>
<keyword evidence="4" id="KW-1185">Reference proteome</keyword>
<feature type="domain" description="AMP-dependent synthetase/ligase" evidence="1">
    <location>
        <begin position="60"/>
        <end position="208"/>
    </location>
</feature>
<evidence type="ECO:0000259" key="2">
    <source>
        <dbReference type="Pfam" id="PF00975"/>
    </source>
</evidence>